<dbReference type="Proteomes" id="UP001174909">
    <property type="component" value="Unassembled WGS sequence"/>
</dbReference>
<feature type="region of interest" description="Disordered" evidence="6">
    <location>
        <begin position="231"/>
        <end position="277"/>
    </location>
</feature>
<dbReference type="InterPro" id="IPR013912">
    <property type="entry name" value="Adenylate_cyclase-assoc_CAP_C"/>
</dbReference>
<dbReference type="EMBL" id="CASHTH010000066">
    <property type="protein sequence ID" value="CAI7990356.1"/>
    <property type="molecule type" value="Genomic_DNA"/>
</dbReference>
<evidence type="ECO:0000313" key="9">
    <source>
        <dbReference type="Proteomes" id="UP001174909"/>
    </source>
</evidence>
<dbReference type="SUPFAM" id="SSF101278">
    <property type="entry name" value="N-terminal domain of adenylylcyclase associated protein, CAP"/>
    <property type="match status" value="1"/>
</dbReference>
<comment type="subcellular location">
    <subcellularLocation>
        <location evidence="1">Cell membrane</location>
        <topology evidence="1">Peripheral membrane protein</topology>
    </subcellularLocation>
</comment>
<gene>
    <name evidence="8" type="ORF">GBAR_LOCUS462</name>
</gene>
<dbReference type="InterPro" id="IPR006599">
    <property type="entry name" value="CARP_motif"/>
</dbReference>
<evidence type="ECO:0000313" key="8">
    <source>
        <dbReference type="EMBL" id="CAI7990356.1"/>
    </source>
</evidence>
<dbReference type="SUPFAM" id="SSF69340">
    <property type="entry name" value="C-terminal domain of adenylylcyclase associated protein"/>
    <property type="match status" value="1"/>
</dbReference>
<evidence type="ECO:0000256" key="5">
    <source>
        <dbReference type="RuleBase" id="RU000647"/>
    </source>
</evidence>
<feature type="domain" description="C-CAP/cofactor C-like" evidence="7">
    <location>
        <begin position="340"/>
        <end position="475"/>
    </location>
</feature>
<dbReference type="GO" id="GO:0005737">
    <property type="term" value="C:cytoplasm"/>
    <property type="evidence" value="ECO:0007669"/>
    <property type="project" value="TreeGrafter"/>
</dbReference>
<feature type="compositionally biased region" description="Pro residues" evidence="6">
    <location>
        <begin position="244"/>
        <end position="263"/>
    </location>
</feature>
<dbReference type="InterPro" id="IPR013992">
    <property type="entry name" value="Adenylate_cyclase-assoc_CAP_N"/>
</dbReference>
<sequence>MAGDLAGLVSRLEAVTARLEGVAGAKGTAPAGGSTSKRLEALATRLEALADRKKGGAGGDGDALEFVDEYKTCVIQGKLVKYFELSAKIGGDVATQAEIVKSAFQVQTTFLTAAGTHKAPPPAVLQEALKPTSRKVGDVQGYCDRNRGSKMFNHLMAVKEGIGCIGWVTVAPKPANYVKESADQSQFYTNRIIKEYKGKDENHVEWARAFVAAIMDLRDYVKVHHTTGLSWNPEGPVLSASGGAPPPPGGPGAPPPPPPPAVVPPSDAAAPDPEADKKSALLADLSKGAAVTKGLKKVTDDMKTHKNPALRGSSVVKASVKSSSTTTTPKYGATVAAKKPPKLELQNKKWIVEYQENQKGLQITETNPKQTVYMYKCTGSTLVIKGKCNSIVLDNCKKCALVFDDVISSCEIINCQSTQVQVNGKCPTVSIDKTDGCQVYLSKVSVSCEIVSAKSSEMNICVPKGTDGEFSEHPVPEQFKTMWNGKQLVTTASDLNL</sequence>
<dbReference type="PROSITE" id="PS51329">
    <property type="entry name" value="C_CAP_COFACTOR_C"/>
    <property type="match status" value="1"/>
</dbReference>
<dbReference type="InterPro" id="IPR053950">
    <property type="entry name" value="CAP_N"/>
</dbReference>
<dbReference type="Pfam" id="PF08603">
    <property type="entry name" value="CAP_C"/>
    <property type="match status" value="1"/>
</dbReference>
<dbReference type="InterPro" id="IPR018106">
    <property type="entry name" value="CAP_CS_N"/>
</dbReference>
<dbReference type="FunFam" id="2.160.20.70:FF:000001">
    <property type="entry name" value="Adenylyl cyclase-associated protein"/>
    <property type="match status" value="1"/>
</dbReference>
<feature type="region of interest" description="Disordered" evidence="6">
    <location>
        <begin position="299"/>
        <end position="328"/>
    </location>
</feature>
<keyword evidence="9" id="KW-1185">Reference proteome</keyword>
<evidence type="ECO:0000256" key="1">
    <source>
        <dbReference type="ARBA" id="ARBA00004202"/>
    </source>
</evidence>
<dbReference type="PANTHER" id="PTHR10652:SF0">
    <property type="entry name" value="ADENYLYL CYCLASE-ASSOCIATED PROTEIN"/>
    <property type="match status" value="1"/>
</dbReference>
<dbReference type="InterPro" id="IPR036222">
    <property type="entry name" value="CAP_N_sf"/>
</dbReference>
<dbReference type="InterPro" id="IPR017901">
    <property type="entry name" value="C-CAP_CF_C-like"/>
</dbReference>
<dbReference type="FunFam" id="1.25.40.330:FF:000001">
    <property type="entry name" value="Adenylyl cyclase-associated protein"/>
    <property type="match status" value="1"/>
</dbReference>
<dbReference type="GO" id="GO:0008179">
    <property type="term" value="F:adenylate cyclase binding"/>
    <property type="evidence" value="ECO:0007669"/>
    <property type="project" value="TreeGrafter"/>
</dbReference>
<protein>
    <recommendedName>
        <fullName evidence="5">Adenylyl cyclase-associated protein</fullName>
    </recommendedName>
</protein>
<evidence type="ECO:0000256" key="6">
    <source>
        <dbReference type="SAM" id="MobiDB-lite"/>
    </source>
</evidence>
<dbReference type="SMART" id="SM00673">
    <property type="entry name" value="CARP"/>
    <property type="match status" value="2"/>
</dbReference>
<comment type="caution">
    <text evidence="8">The sequence shown here is derived from an EMBL/GenBank/DDBJ whole genome shotgun (WGS) entry which is preliminary data.</text>
</comment>
<dbReference type="Gene3D" id="2.160.20.70">
    <property type="match status" value="1"/>
</dbReference>
<evidence type="ECO:0000256" key="4">
    <source>
        <dbReference type="ARBA" id="ARBA00023136"/>
    </source>
</evidence>
<dbReference type="Gene3D" id="1.25.40.330">
    <property type="entry name" value="Adenylate cyclase-associated CAP, N-terminal domain"/>
    <property type="match status" value="1"/>
</dbReference>
<dbReference type="Pfam" id="PF21938">
    <property type="entry name" value="CAP_N"/>
    <property type="match status" value="1"/>
</dbReference>
<accession>A0AA35QTE0</accession>
<organism evidence="8 9">
    <name type="scientific">Geodia barretti</name>
    <name type="common">Barrett's horny sponge</name>
    <dbReference type="NCBI Taxonomy" id="519541"/>
    <lineage>
        <taxon>Eukaryota</taxon>
        <taxon>Metazoa</taxon>
        <taxon>Porifera</taxon>
        <taxon>Demospongiae</taxon>
        <taxon>Heteroscleromorpha</taxon>
        <taxon>Tetractinellida</taxon>
        <taxon>Astrophorina</taxon>
        <taxon>Geodiidae</taxon>
        <taxon>Geodia</taxon>
    </lineage>
</organism>
<evidence type="ECO:0000259" key="7">
    <source>
        <dbReference type="PROSITE" id="PS51329"/>
    </source>
</evidence>
<dbReference type="GO" id="GO:0019933">
    <property type="term" value="P:cAMP-mediated signaling"/>
    <property type="evidence" value="ECO:0007669"/>
    <property type="project" value="TreeGrafter"/>
</dbReference>
<dbReference type="AlphaFoldDB" id="A0AA35QTE0"/>
<comment type="similarity">
    <text evidence="2 5">Belongs to the CAP family.</text>
</comment>
<feature type="compositionally biased region" description="Low complexity" evidence="6">
    <location>
        <begin position="313"/>
        <end position="328"/>
    </location>
</feature>
<reference evidence="8" key="1">
    <citation type="submission" date="2023-03" db="EMBL/GenBank/DDBJ databases">
        <authorList>
            <person name="Steffen K."/>
            <person name="Cardenas P."/>
        </authorList>
    </citation>
    <scope>NUCLEOTIDE SEQUENCE</scope>
</reference>
<dbReference type="InterPro" id="IPR036223">
    <property type="entry name" value="CAP_C_sf"/>
</dbReference>
<dbReference type="GO" id="GO:0005886">
    <property type="term" value="C:plasma membrane"/>
    <property type="evidence" value="ECO:0007669"/>
    <property type="project" value="UniProtKB-SubCell"/>
</dbReference>
<dbReference type="PANTHER" id="PTHR10652">
    <property type="entry name" value="ADENYLYL CYCLASE-ASSOCIATED PROTEIN"/>
    <property type="match status" value="1"/>
</dbReference>
<evidence type="ECO:0000256" key="3">
    <source>
        <dbReference type="ARBA" id="ARBA00022475"/>
    </source>
</evidence>
<keyword evidence="3" id="KW-1003">Cell membrane</keyword>
<keyword evidence="4" id="KW-0472">Membrane</keyword>
<evidence type="ECO:0000256" key="2">
    <source>
        <dbReference type="ARBA" id="ARBA00007659"/>
    </source>
</evidence>
<dbReference type="GO" id="GO:0000902">
    <property type="term" value="P:cell morphogenesis"/>
    <property type="evidence" value="ECO:0007669"/>
    <property type="project" value="TreeGrafter"/>
</dbReference>
<dbReference type="InterPro" id="IPR001837">
    <property type="entry name" value="Adenylate_cyclase-assoc_CAP"/>
</dbReference>
<proteinExistence type="inferred from homology"/>
<name>A0AA35QTE0_GEOBA</name>
<dbReference type="GO" id="GO:0003779">
    <property type="term" value="F:actin binding"/>
    <property type="evidence" value="ECO:0007669"/>
    <property type="project" value="InterPro"/>
</dbReference>
<dbReference type="GO" id="GO:0007015">
    <property type="term" value="P:actin filament organization"/>
    <property type="evidence" value="ECO:0007669"/>
    <property type="project" value="TreeGrafter"/>
</dbReference>
<dbReference type="InterPro" id="IPR016098">
    <property type="entry name" value="CAP/MinC_C"/>
</dbReference>
<dbReference type="Pfam" id="PF01213">
    <property type="entry name" value="CAP_N-CM"/>
    <property type="match status" value="1"/>
</dbReference>
<dbReference type="PROSITE" id="PS01088">
    <property type="entry name" value="CAP_1"/>
    <property type="match status" value="1"/>
</dbReference>